<organism evidence="2 3">
    <name type="scientific">Kineosporia corallincola</name>
    <dbReference type="NCBI Taxonomy" id="2835133"/>
    <lineage>
        <taxon>Bacteria</taxon>
        <taxon>Bacillati</taxon>
        <taxon>Actinomycetota</taxon>
        <taxon>Actinomycetes</taxon>
        <taxon>Kineosporiales</taxon>
        <taxon>Kineosporiaceae</taxon>
        <taxon>Kineosporia</taxon>
    </lineage>
</organism>
<reference evidence="2 3" key="1">
    <citation type="submission" date="2021-05" db="EMBL/GenBank/DDBJ databases">
        <title>Kineosporia and Streptomyces sp. nov. two new marine actinobacteria isolated from Coral.</title>
        <authorList>
            <person name="Buangrab K."/>
            <person name="Sutthacheep M."/>
            <person name="Yeemin T."/>
            <person name="Harunari E."/>
            <person name="Igarashi Y."/>
            <person name="Kanchanasin P."/>
            <person name="Tanasupawat S."/>
            <person name="Phongsopitanun W."/>
        </authorList>
    </citation>
    <scope>NUCLEOTIDE SEQUENCE [LARGE SCALE GENOMIC DNA]</scope>
    <source>
        <strain evidence="2 3">J2-2</strain>
    </source>
</reference>
<dbReference type="EMBL" id="JAHBAY010000003">
    <property type="protein sequence ID" value="MBT0769136.1"/>
    <property type="molecule type" value="Genomic_DNA"/>
</dbReference>
<sequence>MTVLEDQIIHKAQEFDKIGDWPQPFDAFVPPGETQAHTDAAIRELDHEGRLSILGFEADGMDRVDVVIGLGPKIPHTNRPGPGEHPYPGRPRRYGV</sequence>
<evidence type="ECO:0000313" key="3">
    <source>
        <dbReference type="Proteomes" id="UP001197247"/>
    </source>
</evidence>
<name>A0ABS5TG18_9ACTN</name>
<dbReference type="RefSeq" id="WP_214155422.1">
    <property type="nucleotide sequence ID" value="NZ_JAHBAY010000003.1"/>
</dbReference>
<protein>
    <submittedName>
        <fullName evidence="2">Uncharacterized protein</fullName>
    </submittedName>
</protein>
<proteinExistence type="predicted"/>
<comment type="caution">
    <text evidence="2">The sequence shown here is derived from an EMBL/GenBank/DDBJ whole genome shotgun (WGS) entry which is preliminary data.</text>
</comment>
<evidence type="ECO:0000256" key="1">
    <source>
        <dbReference type="SAM" id="MobiDB-lite"/>
    </source>
</evidence>
<gene>
    <name evidence="2" type="ORF">KIH74_09415</name>
</gene>
<dbReference type="Proteomes" id="UP001197247">
    <property type="component" value="Unassembled WGS sequence"/>
</dbReference>
<keyword evidence="3" id="KW-1185">Reference proteome</keyword>
<accession>A0ABS5TG18</accession>
<evidence type="ECO:0000313" key="2">
    <source>
        <dbReference type="EMBL" id="MBT0769136.1"/>
    </source>
</evidence>
<feature type="region of interest" description="Disordered" evidence="1">
    <location>
        <begin position="72"/>
        <end position="96"/>
    </location>
</feature>